<organism evidence="1 2">
    <name type="scientific">Bacillus cytotoxicus</name>
    <dbReference type="NCBI Taxonomy" id="580165"/>
    <lineage>
        <taxon>Bacteria</taxon>
        <taxon>Bacillati</taxon>
        <taxon>Bacillota</taxon>
        <taxon>Bacilli</taxon>
        <taxon>Bacillales</taxon>
        <taxon>Bacillaceae</taxon>
        <taxon>Bacillus</taxon>
        <taxon>Bacillus cereus group</taxon>
    </lineage>
</organism>
<accession>A0AAX2CKB1</accession>
<protein>
    <submittedName>
        <fullName evidence="1">Uncharacterized protein</fullName>
    </submittedName>
</protein>
<proteinExistence type="predicted"/>
<dbReference type="AlphaFoldDB" id="A0AAX2CKB1"/>
<comment type="caution">
    <text evidence="1">The sequence shown here is derived from an EMBL/GenBank/DDBJ whole genome shotgun (WGS) entry which is preliminary data.</text>
</comment>
<sequence>MSDTKWIMLVWVITIAVWWFE</sequence>
<evidence type="ECO:0000313" key="2">
    <source>
        <dbReference type="Proteomes" id="UP000242164"/>
    </source>
</evidence>
<reference evidence="1 2" key="1">
    <citation type="submission" date="2016-08" db="EMBL/GenBank/DDBJ databases">
        <authorList>
            <person name="Loux V."/>
            <person name="Rue O."/>
        </authorList>
    </citation>
    <scope>NUCLEOTIDE SEQUENCE [LARGE SCALE GENOMIC DNA]</scope>
    <source>
        <strain evidence="1 2">AFSSA_08CEB44bac</strain>
    </source>
</reference>
<name>A0AAX2CKB1_9BACI</name>
<dbReference type="EMBL" id="FMIK01000046">
    <property type="protein sequence ID" value="SCM00577.1"/>
    <property type="molecule type" value="Genomic_DNA"/>
</dbReference>
<dbReference type="Proteomes" id="UP000242164">
    <property type="component" value="Unassembled WGS sequence"/>
</dbReference>
<evidence type="ECO:0000313" key="1">
    <source>
        <dbReference type="EMBL" id="SCM00577.1"/>
    </source>
</evidence>
<gene>
    <name evidence="1" type="ORF">BCB44BAC_03336</name>
</gene>